<reference evidence="2" key="1">
    <citation type="submission" date="2021-03" db="EMBL/GenBank/DDBJ databases">
        <title>Chromosome level genome of the anhydrobiotic midge Polypedilum vanderplanki.</title>
        <authorList>
            <person name="Yoshida Y."/>
            <person name="Kikawada T."/>
            <person name="Gusev O."/>
        </authorList>
    </citation>
    <scope>NUCLEOTIDE SEQUENCE</scope>
    <source>
        <strain evidence="2">NIAS01</strain>
        <tissue evidence="2">Whole body or cell culture</tissue>
    </source>
</reference>
<sequence>MEDLTKIVEKIAIENGFKNFELRFEFGSDLGFVGLLKKCRIIEQNRELSVFCKFLPQDEEQNKKLNSFLLFEREVFIYNELFPEFIKLQLENGFKIDDSDGFWSFPKCYYANYDKNNPNKSVIIMEDLTKKNFEVKDKFIPSDFQHTSKLFIELAKLHGLSLALKIKKPEIFDKFKNLKNSMCFVMTTDSMKNIAPRNCQLICELFKDNQKVVKKLDKIKNCIWEKVAETLEAATKTEQFSVICHGDVWINNVLYNYSDKDKQIIKDIKLVDWQITYHGSLGSELVYYLYCCVDKCVRKKYQNELFELYYLRMKQMLSRFGLEMMSYEDFERQLQVYGIYAFAMANFAIPLLCKYPEKLFDDKNAILSDEEKNFVVDYEKRMKDIILEMIDMKIL</sequence>
<dbReference type="SMART" id="SM00587">
    <property type="entry name" value="CHK"/>
    <property type="match status" value="1"/>
</dbReference>
<dbReference type="InterPro" id="IPR004119">
    <property type="entry name" value="EcKL"/>
</dbReference>
<dbReference type="EMBL" id="JADBJN010000003">
    <property type="protein sequence ID" value="KAG5671278.1"/>
    <property type="molecule type" value="Genomic_DNA"/>
</dbReference>
<gene>
    <name evidence="2" type="ORF">PVAND_001483</name>
</gene>
<feature type="domain" description="CHK kinase-like" evidence="1">
    <location>
        <begin position="123"/>
        <end position="319"/>
    </location>
</feature>
<comment type="caution">
    <text evidence="2">The sequence shown here is derived from an EMBL/GenBank/DDBJ whole genome shotgun (WGS) entry which is preliminary data.</text>
</comment>
<dbReference type="SUPFAM" id="SSF56112">
    <property type="entry name" value="Protein kinase-like (PK-like)"/>
    <property type="match status" value="1"/>
</dbReference>
<dbReference type="InterPro" id="IPR011009">
    <property type="entry name" value="Kinase-like_dom_sf"/>
</dbReference>
<keyword evidence="3" id="KW-1185">Reference proteome</keyword>
<protein>
    <recommendedName>
        <fullName evidence="1">CHK kinase-like domain-containing protein</fullName>
    </recommendedName>
</protein>
<dbReference type="AlphaFoldDB" id="A0A9J6BPD0"/>
<organism evidence="2 3">
    <name type="scientific">Polypedilum vanderplanki</name>
    <name type="common">Sleeping chironomid midge</name>
    <dbReference type="NCBI Taxonomy" id="319348"/>
    <lineage>
        <taxon>Eukaryota</taxon>
        <taxon>Metazoa</taxon>
        <taxon>Ecdysozoa</taxon>
        <taxon>Arthropoda</taxon>
        <taxon>Hexapoda</taxon>
        <taxon>Insecta</taxon>
        <taxon>Pterygota</taxon>
        <taxon>Neoptera</taxon>
        <taxon>Endopterygota</taxon>
        <taxon>Diptera</taxon>
        <taxon>Nematocera</taxon>
        <taxon>Chironomoidea</taxon>
        <taxon>Chironomidae</taxon>
        <taxon>Chironominae</taxon>
        <taxon>Polypedilum</taxon>
        <taxon>Polypedilum</taxon>
    </lineage>
</organism>
<dbReference type="PANTHER" id="PTHR11012:SF54">
    <property type="entry name" value="CHK KINASE-LIKE DOMAIN-CONTAINING PROTEIN"/>
    <property type="match status" value="1"/>
</dbReference>
<evidence type="ECO:0000259" key="1">
    <source>
        <dbReference type="SMART" id="SM00587"/>
    </source>
</evidence>
<dbReference type="PANTHER" id="PTHR11012">
    <property type="entry name" value="PROTEIN KINASE-LIKE DOMAIN-CONTAINING"/>
    <property type="match status" value="1"/>
</dbReference>
<evidence type="ECO:0000313" key="2">
    <source>
        <dbReference type="EMBL" id="KAG5671278.1"/>
    </source>
</evidence>
<dbReference type="Proteomes" id="UP001107558">
    <property type="component" value="Chromosome 3"/>
</dbReference>
<dbReference type="InterPro" id="IPR015897">
    <property type="entry name" value="CHK_kinase-like"/>
</dbReference>
<name>A0A9J6BPD0_POLVA</name>
<proteinExistence type="predicted"/>
<dbReference type="Pfam" id="PF02958">
    <property type="entry name" value="EcKL"/>
    <property type="match status" value="1"/>
</dbReference>
<dbReference type="OrthoDB" id="190089at2759"/>
<accession>A0A9J6BPD0</accession>
<evidence type="ECO:0000313" key="3">
    <source>
        <dbReference type="Proteomes" id="UP001107558"/>
    </source>
</evidence>
<dbReference type="Gene3D" id="3.90.1200.10">
    <property type="match status" value="1"/>
</dbReference>